<evidence type="ECO:0000313" key="2">
    <source>
        <dbReference type="Proteomes" id="UP000694941"/>
    </source>
</evidence>
<protein>
    <submittedName>
        <fullName evidence="3">Uncharacterized protein LOC111084247</fullName>
    </submittedName>
</protein>
<keyword evidence="2" id="KW-1185">Reference proteome</keyword>
<dbReference type="RefSeq" id="XP_022236723.1">
    <property type="nucleotide sequence ID" value="XM_022381015.1"/>
</dbReference>
<evidence type="ECO:0000313" key="3">
    <source>
        <dbReference type="RefSeq" id="XP_022236723.1"/>
    </source>
</evidence>
<accession>A0ABM1RZB8</accession>
<feature type="non-terminal residue" evidence="3">
    <location>
        <position position="1"/>
    </location>
</feature>
<dbReference type="InterPro" id="IPR001507">
    <property type="entry name" value="ZP_dom"/>
</dbReference>
<organism evidence="2 3">
    <name type="scientific">Limulus polyphemus</name>
    <name type="common">Atlantic horseshoe crab</name>
    <dbReference type="NCBI Taxonomy" id="6850"/>
    <lineage>
        <taxon>Eukaryota</taxon>
        <taxon>Metazoa</taxon>
        <taxon>Ecdysozoa</taxon>
        <taxon>Arthropoda</taxon>
        <taxon>Chelicerata</taxon>
        <taxon>Merostomata</taxon>
        <taxon>Xiphosura</taxon>
        <taxon>Limulidae</taxon>
        <taxon>Limulus</taxon>
    </lineage>
</organism>
<reference evidence="3" key="1">
    <citation type="submission" date="2025-08" db="UniProtKB">
        <authorList>
            <consortium name="RefSeq"/>
        </authorList>
    </citation>
    <scope>IDENTIFICATION</scope>
    <source>
        <tissue evidence="3">Muscle</tissue>
    </source>
</reference>
<dbReference type="GeneID" id="111084247"/>
<dbReference type="PROSITE" id="PS51034">
    <property type="entry name" value="ZP_2"/>
    <property type="match status" value="1"/>
</dbReference>
<dbReference type="Proteomes" id="UP000694941">
    <property type="component" value="Unplaced"/>
</dbReference>
<sequence>CPVEPEVLPALLLDPKTNSLVTPFHAFKFASDSTVKFQLTVSFCLDACTPVDCENRTAQKVAQSYGRRRRAASQADLSIFNIQAGDVVSDVTMESTLFVVGNLNSSGKEEETKQVPETRK</sequence>
<gene>
    <name evidence="3" type="primary">LOC111084247</name>
</gene>
<feature type="non-terminal residue" evidence="3">
    <location>
        <position position="120"/>
    </location>
</feature>
<feature type="domain" description="ZP" evidence="1">
    <location>
        <begin position="1"/>
        <end position="60"/>
    </location>
</feature>
<name>A0ABM1RZB8_LIMPO</name>
<evidence type="ECO:0000259" key="1">
    <source>
        <dbReference type="PROSITE" id="PS51034"/>
    </source>
</evidence>
<proteinExistence type="predicted"/>